<comment type="catalytic activity">
    <reaction evidence="1">
        <text>isopentenyl diphosphate = dimethylallyl diphosphate</text>
        <dbReference type="Rhea" id="RHEA:23284"/>
        <dbReference type="ChEBI" id="CHEBI:57623"/>
        <dbReference type="ChEBI" id="CHEBI:128769"/>
        <dbReference type="EC" id="5.3.3.2"/>
    </reaction>
</comment>
<reference evidence="16" key="2">
    <citation type="submission" date="2022-10" db="EMBL/GenBank/DDBJ databases">
        <authorList>
            <consortium name="ENA_rothamsted_submissions"/>
            <consortium name="culmorum"/>
            <person name="King R."/>
        </authorList>
    </citation>
    <scope>NUCLEOTIDE SEQUENCE</scope>
</reference>
<evidence type="ECO:0000256" key="8">
    <source>
        <dbReference type="ARBA" id="ARBA00022723"/>
    </source>
</evidence>
<keyword evidence="9" id="KW-1207">Sterol metabolism</keyword>
<dbReference type="GO" id="GO:0006695">
    <property type="term" value="P:cholesterol biosynthetic process"/>
    <property type="evidence" value="ECO:0007669"/>
    <property type="project" value="UniProtKB-KW"/>
</dbReference>
<keyword evidence="14" id="KW-0413">Isomerase</keyword>
<dbReference type="SUPFAM" id="SSF55811">
    <property type="entry name" value="Nudix"/>
    <property type="match status" value="1"/>
</dbReference>
<evidence type="ECO:0000259" key="15">
    <source>
        <dbReference type="PROSITE" id="PS51462"/>
    </source>
</evidence>
<gene>
    <name evidence="16" type="ORF">CHIRRI_LOCUS8514</name>
</gene>
<keyword evidence="9" id="KW-0753">Steroid metabolism</keyword>
<keyword evidence="12" id="KW-0443">Lipid metabolism</keyword>
<comment type="similarity">
    <text evidence="5">Belongs to the IPP isomerase type 1 family.</text>
</comment>
<keyword evidence="17" id="KW-1185">Reference proteome</keyword>
<evidence type="ECO:0000256" key="14">
    <source>
        <dbReference type="ARBA" id="ARBA00023235"/>
    </source>
</evidence>
<dbReference type="OrthoDB" id="510307at2759"/>
<organism evidence="16 17">
    <name type="scientific">Chironomus riparius</name>
    <dbReference type="NCBI Taxonomy" id="315576"/>
    <lineage>
        <taxon>Eukaryota</taxon>
        <taxon>Metazoa</taxon>
        <taxon>Ecdysozoa</taxon>
        <taxon>Arthropoda</taxon>
        <taxon>Hexapoda</taxon>
        <taxon>Insecta</taxon>
        <taxon>Pterygota</taxon>
        <taxon>Neoptera</taxon>
        <taxon>Endopterygota</taxon>
        <taxon>Diptera</taxon>
        <taxon>Nematocera</taxon>
        <taxon>Chironomoidea</taxon>
        <taxon>Chironomidae</taxon>
        <taxon>Chironominae</taxon>
        <taxon>Chironomus</taxon>
    </lineage>
</organism>
<evidence type="ECO:0000256" key="3">
    <source>
        <dbReference type="ARBA" id="ARBA00003951"/>
    </source>
</evidence>
<evidence type="ECO:0000256" key="7">
    <source>
        <dbReference type="ARBA" id="ARBA00022516"/>
    </source>
</evidence>
<sequence length="252" mass="29652">MLLKKVVGTSLKTVNLMNPVRYKFAHKLVENVENEKQEVSLDSENCILVNENDVSIGQTSKRDCHKLDDQQNIKLHRAFSVFLFNRQGEMLMQKRSSHKITFPNCYTNACCSHPLYDLENEREELNAVGIKRAAQRRLNYELGIPTSQVRPENFHYLTRIHYLDRGDGVYGEHEIDYILFLQKDVDIKPNPGEVSEICWIKRDQMEEQISTLDGPLTPWFRLIYQSGQLGLWWKNLHRLKKFEDYNTIHKLN</sequence>
<dbReference type="EMBL" id="OU895878">
    <property type="protein sequence ID" value="CAG9805645.1"/>
    <property type="molecule type" value="Genomic_DNA"/>
</dbReference>
<dbReference type="InterPro" id="IPR015797">
    <property type="entry name" value="NUDIX_hydrolase-like_dom_sf"/>
</dbReference>
<dbReference type="Gene3D" id="3.90.79.10">
    <property type="entry name" value="Nucleoside Triphosphate Pyrophosphohydrolase"/>
    <property type="match status" value="1"/>
</dbReference>
<dbReference type="EC" id="5.3.3.2" evidence="6"/>
<dbReference type="Pfam" id="PF00293">
    <property type="entry name" value="NUDIX"/>
    <property type="match status" value="1"/>
</dbReference>
<dbReference type="GO" id="GO:0046872">
    <property type="term" value="F:metal ion binding"/>
    <property type="evidence" value="ECO:0007669"/>
    <property type="project" value="UniProtKB-KW"/>
</dbReference>
<dbReference type="GO" id="GO:0009240">
    <property type="term" value="P:isopentenyl diphosphate biosynthetic process"/>
    <property type="evidence" value="ECO:0007669"/>
    <property type="project" value="TreeGrafter"/>
</dbReference>
<dbReference type="PANTHER" id="PTHR10885">
    <property type="entry name" value="ISOPENTENYL-DIPHOSPHATE DELTA-ISOMERASE"/>
    <property type="match status" value="1"/>
</dbReference>
<keyword evidence="9" id="KW-0756">Sterol biosynthesis</keyword>
<keyword evidence="13" id="KW-0414">Isoprene biosynthesis</keyword>
<dbReference type="PANTHER" id="PTHR10885:SF0">
    <property type="entry name" value="ISOPENTENYL-DIPHOSPHATE DELTA-ISOMERASE"/>
    <property type="match status" value="1"/>
</dbReference>
<evidence type="ECO:0000256" key="10">
    <source>
        <dbReference type="ARBA" id="ARBA00022842"/>
    </source>
</evidence>
<evidence type="ECO:0000256" key="4">
    <source>
        <dbReference type="ARBA" id="ARBA00004826"/>
    </source>
</evidence>
<evidence type="ECO:0000256" key="2">
    <source>
        <dbReference type="ARBA" id="ARBA00001946"/>
    </source>
</evidence>
<evidence type="ECO:0000256" key="1">
    <source>
        <dbReference type="ARBA" id="ARBA00000374"/>
    </source>
</evidence>
<evidence type="ECO:0000256" key="9">
    <source>
        <dbReference type="ARBA" id="ARBA00022778"/>
    </source>
</evidence>
<evidence type="ECO:0000256" key="5">
    <source>
        <dbReference type="ARBA" id="ARBA00007579"/>
    </source>
</evidence>
<evidence type="ECO:0000256" key="13">
    <source>
        <dbReference type="ARBA" id="ARBA00023229"/>
    </source>
</evidence>
<evidence type="ECO:0000256" key="12">
    <source>
        <dbReference type="ARBA" id="ARBA00023098"/>
    </source>
</evidence>
<protein>
    <recommendedName>
        <fullName evidence="6">isopentenyl-diphosphate Delta-isomerase</fullName>
        <ecNumber evidence="6">5.3.3.2</ecNumber>
    </recommendedName>
</protein>
<comment type="function">
    <text evidence="3">Catalyzes the 1,3-allylic rearrangement of the homoallylic substrate isopentenyl (IPP) to its highly electrophilic allylic isomer, dimethylallyl diphosphate (DMAPP).</text>
</comment>
<keyword evidence="11" id="KW-0752">Steroid biosynthesis</keyword>
<accession>A0A9N9RVC8</accession>
<dbReference type="AlphaFoldDB" id="A0A9N9RVC8"/>
<reference evidence="16" key="1">
    <citation type="submission" date="2022-01" db="EMBL/GenBank/DDBJ databases">
        <authorList>
            <person name="King R."/>
        </authorList>
    </citation>
    <scope>NUCLEOTIDE SEQUENCE</scope>
</reference>
<dbReference type="PROSITE" id="PS51462">
    <property type="entry name" value="NUDIX"/>
    <property type="match status" value="1"/>
</dbReference>
<keyword evidence="7" id="KW-0444">Lipid biosynthesis</keyword>
<evidence type="ECO:0000256" key="6">
    <source>
        <dbReference type="ARBA" id="ARBA00012057"/>
    </source>
</evidence>
<dbReference type="FunFam" id="3.90.79.10:FF:000012">
    <property type="entry name" value="Isopentenyl-diphosphate Delta-isomerase 1"/>
    <property type="match status" value="1"/>
</dbReference>
<keyword evidence="8" id="KW-0479">Metal-binding</keyword>
<name>A0A9N9RVC8_9DIPT</name>
<dbReference type="Proteomes" id="UP001153620">
    <property type="component" value="Chromosome 2"/>
</dbReference>
<dbReference type="CDD" id="cd02885">
    <property type="entry name" value="NUDIX_IPP_Isomerase"/>
    <property type="match status" value="1"/>
</dbReference>
<comment type="cofactor">
    <cofactor evidence="2">
        <name>Mg(2+)</name>
        <dbReference type="ChEBI" id="CHEBI:18420"/>
    </cofactor>
</comment>
<dbReference type="GO" id="GO:0004452">
    <property type="term" value="F:isopentenyl-diphosphate delta-isomerase activity"/>
    <property type="evidence" value="ECO:0007669"/>
    <property type="project" value="UniProtKB-EC"/>
</dbReference>
<evidence type="ECO:0000313" key="16">
    <source>
        <dbReference type="EMBL" id="CAG9805645.1"/>
    </source>
</evidence>
<dbReference type="InterPro" id="IPR011876">
    <property type="entry name" value="IsopentenylPP_isomerase_typ1"/>
</dbReference>
<proteinExistence type="inferred from homology"/>
<evidence type="ECO:0000313" key="17">
    <source>
        <dbReference type="Proteomes" id="UP001153620"/>
    </source>
</evidence>
<comment type="pathway">
    <text evidence="4">Isoprenoid biosynthesis; dimethylallyl diphosphate biosynthesis; dimethylallyl diphosphate from isopentenyl diphosphate: step 1/1.</text>
</comment>
<dbReference type="PIRSF" id="PIRSF018427">
    <property type="entry name" value="Isopntndiph_ism"/>
    <property type="match status" value="1"/>
</dbReference>
<evidence type="ECO:0000256" key="11">
    <source>
        <dbReference type="ARBA" id="ARBA00022955"/>
    </source>
</evidence>
<feature type="domain" description="Nudix hydrolase" evidence="15">
    <location>
        <begin position="74"/>
        <end position="222"/>
    </location>
</feature>
<dbReference type="NCBIfam" id="TIGR02150">
    <property type="entry name" value="IPP_isom_1"/>
    <property type="match status" value="1"/>
</dbReference>
<keyword evidence="9" id="KW-0153">Cholesterol metabolism</keyword>
<keyword evidence="9" id="KW-0152">Cholesterol biosynthesis</keyword>
<dbReference type="InterPro" id="IPR000086">
    <property type="entry name" value="NUDIX_hydrolase_dom"/>
</dbReference>
<keyword evidence="10" id="KW-0460">Magnesium</keyword>
<dbReference type="GO" id="GO:0005737">
    <property type="term" value="C:cytoplasm"/>
    <property type="evidence" value="ECO:0007669"/>
    <property type="project" value="TreeGrafter"/>
</dbReference>